<proteinExistence type="predicted"/>
<evidence type="ECO:0000256" key="5">
    <source>
        <dbReference type="ARBA" id="ARBA00022606"/>
    </source>
</evidence>
<evidence type="ECO:0000256" key="16">
    <source>
        <dbReference type="PROSITE-ProRule" id="PRU00169"/>
    </source>
</evidence>
<evidence type="ECO:0000313" key="22">
    <source>
        <dbReference type="EMBL" id="MDQ2104577.1"/>
    </source>
</evidence>
<accession>A0ABU0WK41</accession>
<evidence type="ECO:0000259" key="21">
    <source>
        <dbReference type="PROSITE" id="PS50113"/>
    </source>
</evidence>
<dbReference type="PANTHER" id="PTHR41523">
    <property type="entry name" value="TWO-COMPONENT SYSTEM SENSOR PROTEIN"/>
    <property type="match status" value="1"/>
</dbReference>
<feature type="transmembrane region" description="Helical" evidence="18">
    <location>
        <begin position="53"/>
        <end position="70"/>
    </location>
</feature>
<evidence type="ECO:0000256" key="11">
    <source>
        <dbReference type="ARBA" id="ARBA00022777"/>
    </source>
</evidence>
<feature type="domain" description="PAC" evidence="21">
    <location>
        <begin position="460"/>
        <end position="512"/>
    </location>
</feature>
<dbReference type="CDD" id="cd00130">
    <property type="entry name" value="PAS"/>
    <property type="match status" value="2"/>
</dbReference>
<dbReference type="SMART" id="SM00086">
    <property type="entry name" value="PAC"/>
    <property type="match status" value="3"/>
</dbReference>
<evidence type="ECO:0000259" key="20">
    <source>
        <dbReference type="PROSITE" id="PS50112"/>
    </source>
</evidence>
<dbReference type="InterPro" id="IPR000014">
    <property type="entry name" value="PAS"/>
</dbReference>
<name>A0ABU0WK41_9PROT</name>
<feature type="modified residue" description="4-aspartylphosphate" evidence="16">
    <location>
        <position position="776"/>
    </location>
</feature>
<dbReference type="SUPFAM" id="SSF55785">
    <property type="entry name" value="PYP-like sensor domain (PAS domain)"/>
    <property type="match status" value="3"/>
</dbReference>
<keyword evidence="23" id="KW-1185">Reference proteome</keyword>
<dbReference type="PROSITE" id="PS50113">
    <property type="entry name" value="PAC"/>
    <property type="match status" value="2"/>
</dbReference>
<keyword evidence="4 16" id="KW-0597">Phosphoprotein</keyword>
<feature type="domain" description="Response regulatory" evidence="19">
    <location>
        <begin position="726"/>
        <end position="837"/>
    </location>
</feature>
<evidence type="ECO:0000256" key="1">
    <source>
        <dbReference type="ARBA" id="ARBA00000085"/>
    </source>
</evidence>
<keyword evidence="18" id="KW-0472">Membrane</keyword>
<sequence length="850" mass="92775">MTELPNGTSRASNAPSTKPPATKPPATNPPATNPPATNPPAEPAETQENGLRFPLFVALSYAIVSSAWIAASDRAVDLVFATNVSTIQTYKGWAFIALTAVLLFIVLWREGRRRFSVETALRDRETVLQRERSLFEAVLRQAPIGISICGAPDGKPIILNDQAVAITQVSLTDEEASRYEGYGARHADGSPYTMEEYPTVRALREGRAIDWEPMIYHRPDGRTLELDISSAPVRDGDGHIVASVTIFVDNTDTKAAKRALAEREDMLRTTTEALPGALFVADPDGRNIYSNQSFQTYTGLSANQLSGDGWMQAVHPEDRQAALAGWESAVGRGVRYQSECRLRRLDGTYRWHLILAVRETRTGRWIGTGTDVHAIKEAELALAQSEERLRRAIEDAPFPVMVHAEDGEVVLISQAWLDATGYTAAELSTISDWLERAYGERRGAVRTNIQRLHQLDRPIKEGEYDIRTADGRGLTWAFRSSPIGCDSKGRRLVVSMAADMTDRKEAESRLRLLMREVDHRAKNALAVVQSIVLLSRTEDPKEFANAVEGRVTAMARAHSLLAANRWSGADLATLAQEELSAFTQDRSFTVVGPPVTIAAEAVQSFSMVLHELVTNAAKYGALSVANGSVAVSWRVDKTAGLLRVEWTESGGPTVTPPTRQGFGSILLERTILGQMHGELVLEWLPEGLRCRIALPRDCFVVSGVFPTPKPAFEPANDQKAAAPGARVLVVEDEALTAMGLQQVLEDAGYRVIGPVAHVQDAIDLARGSPPDLAVLDVNLFGQPSFPVAELLDDMGVPFLFCTGYGSLNTPNDRLRQAPVLAKPVRPDRLLRTIGALLLSRNRPATGVVPS</sequence>
<feature type="compositionally biased region" description="Polar residues" evidence="17">
    <location>
        <begin position="1"/>
        <end position="12"/>
    </location>
</feature>
<dbReference type="Pfam" id="PF13426">
    <property type="entry name" value="PAS_9"/>
    <property type="match status" value="1"/>
</dbReference>
<dbReference type="InterPro" id="IPR013655">
    <property type="entry name" value="PAS_fold_3"/>
</dbReference>
<dbReference type="InterPro" id="IPR001789">
    <property type="entry name" value="Sig_transdc_resp-reg_receiver"/>
</dbReference>
<dbReference type="NCBIfam" id="TIGR00229">
    <property type="entry name" value="sensory_box"/>
    <property type="match status" value="2"/>
</dbReference>
<feature type="compositionally biased region" description="Pro residues" evidence="17">
    <location>
        <begin position="17"/>
        <end position="42"/>
    </location>
</feature>
<keyword evidence="12" id="KW-0067">ATP-binding</keyword>
<protein>
    <recommendedName>
        <fullName evidence="2">histidine kinase</fullName>
        <ecNumber evidence="2">2.7.13.3</ecNumber>
    </recommendedName>
</protein>
<reference evidence="22 23" key="1">
    <citation type="submission" date="2023-06" db="EMBL/GenBank/DDBJ databases">
        <title>Azospirillum isscasensis sp.nov, a bacterium isolated from rhizosphere soil of rice.</title>
        <authorList>
            <person name="Wang H."/>
        </authorList>
    </citation>
    <scope>NUCLEOTIDE SEQUENCE [LARGE SCALE GENOMIC DNA]</scope>
    <source>
        <strain evidence="22 23">C340-1</strain>
    </source>
</reference>
<keyword evidence="3" id="KW-0600">Photoreceptor protein</keyword>
<evidence type="ECO:0000256" key="18">
    <source>
        <dbReference type="SAM" id="Phobius"/>
    </source>
</evidence>
<dbReference type="Gene3D" id="3.40.50.2300">
    <property type="match status" value="1"/>
</dbReference>
<dbReference type="InterPro" id="IPR035965">
    <property type="entry name" value="PAS-like_dom_sf"/>
</dbReference>
<comment type="catalytic activity">
    <reaction evidence="1">
        <text>ATP + protein L-histidine = ADP + protein N-phospho-L-histidine.</text>
        <dbReference type="EC" id="2.7.13.3"/>
    </reaction>
</comment>
<keyword evidence="7" id="KW-0288">FMN</keyword>
<dbReference type="Pfam" id="PF07536">
    <property type="entry name" value="HWE_HK"/>
    <property type="match status" value="1"/>
</dbReference>
<keyword evidence="6" id="KW-0285">Flavoprotein</keyword>
<evidence type="ECO:0000313" key="23">
    <source>
        <dbReference type="Proteomes" id="UP001227317"/>
    </source>
</evidence>
<dbReference type="Pfam" id="PF00072">
    <property type="entry name" value="Response_reg"/>
    <property type="match status" value="1"/>
</dbReference>
<comment type="caution">
    <text evidence="22">The sequence shown here is derived from an EMBL/GenBank/DDBJ whole genome shotgun (WGS) entry which is preliminary data.</text>
</comment>
<evidence type="ECO:0000256" key="3">
    <source>
        <dbReference type="ARBA" id="ARBA00022543"/>
    </source>
</evidence>
<evidence type="ECO:0000256" key="14">
    <source>
        <dbReference type="ARBA" id="ARBA00023026"/>
    </source>
</evidence>
<dbReference type="Gene3D" id="3.30.565.10">
    <property type="entry name" value="Histidine kinase-like ATPase, C-terminal domain"/>
    <property type="match status" value="1"/>
</dbReference>
<evidence type="ECO:0000256" key="6">
    <source>
        <dbReference type="ARBA" id="ARBA00022630"/>
    </source>
</evidence>
<dbReference type="InterPro" id="IPR011006">
    <property type="entry name" value="CheY-like_superfamily"/>
</dbReference>
<dbReference type="SUPFAM" id="SSF52172">
    <property type="entry name" value="CheY-like"/>
    <property type="match status" value="1"/>
</dbReference>
<feature type="region of interest" description="Disordered" evidence="17">
    <location>
        <begin position="1"/>
        <end position="46"/>
    </location>
</feature>
<dbReference type="SMART" id="SM00448">
    <property type="entry name" value="REC"/>
    <property type="match status" value="1"/>
</dbReference>
<dbReference type="RefSeq" id="WP_306708464.1">
    <property type="nucleotide sequence ID" value="NZ_JAUJFI010000093.1"/>
</dbReference>
<feature type="domain" description="PAS" evidence="20">
    <location>
        <begin position="263"/>
        <end position="333"/>
    </location>
</feature>
<keyword evidence="11" id="KW-0418">Kinase</keyword>
<keyword evidence="5" id="KW-0716">Sensory transduction</keyword>
<dbReference type="Proteomes" id="UP001227317">
    <property type="component" value="Unassembled WGS sequence"/>
</dbReference>
<dbReference type="SMART" id="SM00091">
    <property type="entry name" value="PAS"/>
    <property type="match status" value="3"/>
</dbReference>
<dbReference type="Pfam" id="PF08447">
    <property type="entry name" value="PAS_3"/>
    <property type="match status" value="2"/>
</dbReference>
<dbReference type="SMART" id="SM00911">
    <property type="entry name" value="HWE_HK"/>
    <property type="match status" value="1"/>
</dbReference>
<feature type="domain" description="PAS" evidence="20">
    <location>
        <begin position="385"/>
        <end position="456"/>
    </location>
</feature>
<feature type="transmembrane region" description="Helical" evidence="18">
    <location>
        <begin position="90"/>
        <end position="108"/>
    </location>
</feature>
<gene>
    <name evidence="22" type="ORF">QSG27_17890</name>
</gene>
<evidence type="ECO:0000256" key="8">
    <source>
        <dbReference type="ARBA" id="ARBA00022679"/>
    </source>
</evidence>
<dbReference type="InterPro" id="IPR001610">
    <property type="entry name" value="PAC"/>
</dbReference>
<keyword evidence="10" id="KW-0547">Nucleotide-binding</keyword>
<organism evidence="22 23">
    <name type="scientific">Azospirillum isscasi</name>
    <dbReference type="NCBI Taxonomy" id="3053926"/>
    <lineage>
        <taxon>Bacteria</taxon>
        <taxon>Pseudomonadati</taxon>
        <taxon>Pseudomonadota</taxon>
        <taxon>Alphaproteobacteria</taxon>
        <taxon>Rhodospirillales</taxon>
        <taxon>Azospirillaceae</taxon>
        <taxon>Azospirillum</taxon>
    </lineage>
</organism>
<evidence type="ECO:0000256" key="7">
    <source>
        <dbReference type="ARBA" id="ARBA00022643"/>
    </source>
</evidence>
<dbReference type="InterPro" id="IPR036890">
    <property type="entry name" value="HATPase_C_sf"/>
</dbReference>
<dbReference type="EMBL" id="JAUJFI010000093">
    <property type="protein sequence ID" value="MDQ2104577.1"/>
    <property type="molecule type" value="Genomic_DNA"/>
</dbReference>
<dbReference type="PANTHER" id="PTHR41523:SF8">
    <property type="entry name" value="ETHYLENE RESPONSE SENSOR PROTEIN"/>
    <property type="match status" value="1"/>
</dbReference>
<keyword evidence="15" id="KW-0675">Receptor</keyword>
<dbReference type="InterPro" id="IPR011102">
    <property type="entry name" value="Sig_transdc_His_kinase_HWE"/>
</dbReference>
<keyword evidence="14" id="KW-0843">Virulence</keyword>
<dbReference type="Gene3D" id="3.30.450.20">
    <property type="entry name" value="PAS domain"/>
    <property type="match status" value="3"/>
</dbReference>
<dbReference type="PROSITE" id="PS50112">
    <property type="entry name" value="PAS"/>
    <property type="match status" value="2"/>
</dbReference>
<keyword evidence="18" id="KW-0812">Transmembrane</keyword>
<dbReference type="InterPro" id="IPR000700">
    <property type="entry name" value="PAS-assoc_C"/>
</dbReference>
<evidence type="ECO:0000259" key="19">
    <source>
        <dbReference type="PROSITE" id="PS50110"/>
    </source>
</evidence>
<evidence type="ECO:0000256" key="15">
    <source>
        <dbReference type="ARBA" id="ARBA00023170"/>
    </source>
</evidence>
<evidence type="ECO:0000256" key="9">
    <source>
        <dbReference type="ARBA" id="ARBA00022737"/>
    </source>
</evidence>
<evidence type="ECO:0000256" key="12">
    <source>
        <dbReference type="ARBA" id="ARBA00022840"/>
    </source>
</evidence>
<evidence type="ECO:0000256" key="17">
    <source>
        <dbReference type="SAM" id="MobiDB-lite"/>
    </source>
</evidence>
<evidence type="ECO:0000256" key="2">
    <source>
        <dbReference type="ARBA" id="ARBA00012438"/>
    </source>
</evidence>
<keyword evidence="9" id="KW-0677">Repeat</keyword>
<feature type="domain" description="PAC" evidence="21">
    <location>
        <begin position="209"/>
        <end position="262"/>
    </location>
</feature>
<evidence type="ECO:0000256" key="4">
    <source>
        <dbReference type="ARBA" id="ARBA00022553"/>
    </source>
</evidence>
<dbReference type="EC" id="2.7.13.3" evidence="2"/>
<dbReference type="SUPFAM" id="SSF55874">
    <property type="entry name" value="ATPase domain of HSP90 chaperone/DNA topoisomerase II/histidine kinase"/>
    <property type="match status" value="1"/>
</dbReference>
<keyword evidence="18" id="KW-1133">Transmembrane helix</keyword>
<keyword evidence="13" id="KW-0157">Chromophore</keyword>
<dbReference type="PROSITE" id="PS50110">
    <property type="entry name" value="RESPONSE_REGULATORY"/>
    <property type="match status" value="1"/>
</dbReference>
<keyword evidence="8" id="KW-0808">Transferase</keyword>
<evidence type="ECO:0000256" key="13">
    <source>
        <dbReference type="ARBA" id="ARBA00022991"/>
    </source>
</evidence>
<evidence type="ECO:0000256" key="10">
    <source>
        <dbReference type="ARBA" id="ARBA00022741"/>
    </source>
</evidence>